<name>A0AAD5FAN8_SILAS</name>
<dbReference type="InterPro" id="IPR010844">
    <property type="entry name" value="Occludin_ELL"/>
</dbReference>
<dbReference type="EMBL" id="MU581661">
    <property type="protein sequence ID" value="KAI5608637.1"/>
    <property type="molecule type" value="Genomic_DNA"/>
</dbReference>
<evidence type="ECO:0000256" key="1">
    <source>
        <dbReference type="PROSITE-ProRule" id="PRU01324"/>
    </source>
</evidence>
<comment type="similarity">
    <text evidence="1">Belongs to the ELL/occludin family.</text>
</comment>
<evidence type="ECO:0000313" key="4">
    <source>
        <dbReference type="Proteomes" id="UP001205998"/>
    </source>
</evidence>
<comment type="caution">
    <text evidence="3">The sequence shown here is derived from an EMBL/GenBank/DDBJ whole genome shotgun (WGS) entry which is preliminary data.</text>
</comment>
<dbReference type="Pfam" id="PF07303">
    <property type="entry name" value="Occludin_ELL"/>
    <property type="match status" value="1"/>
</dbReference>
<feature type="domain" description="OCEL" evidence="2">
    <location>
        <begin position="1"/>
        <end position="34"/>
    </location>
</feature>
<sequence length="34" mass="4360">MMPDYQEKKLRCRRLRHKLFHIKRIVKDYDRAQS</sequence>
<reference evidence="3" key="1">
    <citation type="submission" date="2018-07" db="EMBL/GenBank/DDBJ databases">
        <title>Comparative genomics of catfishes provides insights into carnivory and benthic adaptation.</title>
        <authorList>
            <person name="Zhang Y."/>
            <person name="Wang D."/>
            <person name="Peng Z."/>
            <person name="Zheng S."/>
            <person name="Shao F."/>
            <person name="Tao W."/>
        </authorList>
    </citation>
    <scope>NUCLEOTIDE SEQUENCE</scope>
    <source>
        <strain evidence="3">Chongqing</strain>
    </source>
</reference>
<accession>A0AAD5FAN8</accession>
<dbReference type="Proteomes" id="UP001205998">
    <property type="component" value="Unassembled WGS sequence"/>
</dbReference>
<dbReference type="SUPFAM" id="SSF144292">
    <property type="entry name" value="occludin/ELL-like"/>
    <property type="match status" value="1"/>
</dbReference>
<evidence type="ECO:0000313" key="3">
    <source>
        <dbReference type="EMBL" id="KAI5608637.1"/>
    </source>
</evidence>
<evidence type="ECO:0000259" key="2">
    <source>
        <dbReference type="PROSITE" id="PS51980"/>
    </source>
</evidence>
<dbReference type="Gene3D" id="6.10.140.340">
    <property type="match status" value="1"/>
</dbReference>
<keyword evidence="4" id="KW-1185">Reference proteome</keyword>
<gene>
    <name evidence="3" type="ORF">C0J50_12231</name>
</gene>
<dbReference type="AlphaFoldDB" id="A0AAD5FAN8"/>
<dbReference type="PROSITE" id="PS51980">
    <property type="entry name" value="OCEL"/>
    <property type="match status" value="1"/>
</dbReference>
<organism evidence="3 4">
    <name type="scientific">Silurus asotus</name>
    <name type="common">Amur catfish</name>
    <name type="synonym">Parasilurus asotus</name>
    <dbReference type="NCBI Taxonomy" id="30991"/>
    <lineage>
        <taxon>Eukaryota</taxon>
        <taxon>Metazoa</taxon>
        <taxon>Chordata</taxon>
        <taxon>Craniata</taxon>
        <taxon>Vertebrata</taxon>
        <taxon>Euteleostomi</taxon>
        <taxon>Actinopterygii</taxon>
        <taxon>Neopterygii</taxon>
        <taxon>Teleostei</taxon>
        <taxon>Ostariophysi</taxon>
        <taxon>Siluriformes</taxon>
        <taxon>Siluridae</taxon>
        <taxon>Silurus</taxon>
    </lineage>
</organism>
<protein>
    <submittedName>
        <fullName evidence="3">Occludin-like</fullName>
    </submittedName>
</protein>
<proteinExistence type="inferred from homology"/>